<keyword evidence="3" id="KW-1185">Reference proteome</keyword>
<evidence type="ECO:0000313" key="3">
    <source>
        <dbReference type="Proteomes" id="UP000640786"/>
    </source>
</evidence>
<keyword evidence="1" id="KW-0812">Transmembrane</keyword>
<reference evidence="2 3" key="1">
    <citation type="submission" date="2020-08" db="EMBL/GenBank/DDBJ databases">
        <title>A Genomic Blueprint of the Chicken Gut Microbiome.</title>
        <authorList>
            <person name="Gilroy R."/>
            <person name="Ravi A."/>
            <person name="Getino M."/>
            <person name="Pursley I."/>
            <person name="Horton D.L."/>
            <person name="Alikhan N.-F."/>
            <person name="Baker D."/>
            <person name="Gharbi K."/>
            <person name="Hall N."/>
            <person name="Watson M."/>
            <person name="Adriaenssens E.M."/>
            <person name="Foster-Nyarko E."/>
            <person name="Jarju S."/>
            <person name="Secka A."/>
            <person name="Antonio M."/>
            <person name="Oren A."/>
            <person name="Chaudhuri R."/>
            <person name="La Ragione R.M."/>
            <person name="Hildebrand F."/>
            <person name="Pallen M.J."/>
        </authorList>
    </citation>
    <scope>NUCLEOTIDE SEQUENCE [LARGE SCALE GENOMIC DNA]</scope>
    <source>
        <strain evidence="2 3">Sa2BUA9</strain>
    </source>
</reference>
<name>A0ABR8RC31_9BACI</name>
<dbReference type="InterPro" id="IPR012340">
    <property type="entry name" value="NA-bd_OB-fold"/>
</dbReference>
<sequence length="124" mass="13653">MKGKSTVAIIIAILLVAIGATFYFIMNFFENNPTQTQPIGYTTGIIIDTEDSGILVVGDLTEEEATQLTVEEAIEAGTNATWFRISMAQRNDFELYDLVKVGYESLQESHPASGEAKTIEKLDE</sequence>
<accession>A0ABR8RC31</accession>
<evidence type="ECO:0000313" key="2">
    <source>
        <dbReference type="EMBL" id="MBD7945299.1"/>
    </source>
</evidence>
<dbReference type="EMBL" id="JACSQO010000008">
    <property type="protein sequence ID" value="MBD7945299.1"/>
    <property type="molecule type" value="Genomic_DNA"/>
</dbReference>
<protein>
    <submittedName>
        <fullName evidence="2">DUF3221 domain-containing protein</fullName>
    </submittedName>
</protein>
<evidence type="ECO:0000256" key="1">
    <source>
        <dbReference type="SAM" id="Phobius"/>
    </source>
</evidence>
<dbReference type="Proteomes" id="UP000640786">
    <property type="component" value="Unassembled WGS sequence"/>
</dbReference>
<feature type="transmembrane region" description="Helical" evidence="1">
    <location>
        <begin position="7"/>
        <end position="29"/>
    </location>
</feature>
<dbReference type="Gene3D" id="2.40.50.140">
    <property type="entry name" value="Nucleic acid-binding proteins"/>
    <property type="match status" value="1"/>
</dbReference>
<gene>
    <name evidence="2" type="ORF">H9650_14325</name>
</gene>
<keyword evidence="1" id="KW-1133">Transmembrane helix</keyword>
<comment type="caution">
    <text evidence="2">The sequence shown here is derived from an EMBL/GenBank/DDBJ whole genome shotgun (WGS) entry which is preliminary data.</text>
</comment>
<dbReference type="InterPro" id="IPR021598">
    <property type="entry name" value="DUF3221"/>
</dbReference>
<organism evidence="2 3">
    <name type="scientific">Psychrobacillus faecigallinarum</name>
    <dbReference type="NCBI Taxonomy" id="2762235"/>
    <lineage>
        <taxon>Bacteria</taxon>
        <taxon>Bacillati</taxon>
        <taxon>Bacillota</taxon>
        <taxon>Bacilli</taxon>
        <taxon>Bacillales</taxon>
        <taxon>Bacillaceae</taxon>
        <taxon>Psychrobacillus</taxon>
    </lineage>
</organism>
<dbReference type="Pfam" id="PF11518">
    <property type="entry name" value="DUF3221"/>
    <property type="match status" value="1"/>
</dbReference>
<dbReference type="RefSeq" id="WP_144539433.1">
    <property type="nucleotide sequence ID" value="NZ_JACSQO010000008.1"/>
</dbReference>
<keyword evidence="1" id="KW-0472">Membrane</keyword>
<proteinExistence type="predicted"/>